<dbReference type="Gene3D" id="3.30.70.1230">
    <property type="entry name" value="Nucleotide cyclase"/>
    <property type="match status" value="1"/>
</dbReference>
<reference evidence="3 4" key="1">
    <citation type="submission" date="2020-02" db="EMBL/GenBank/DDBJ databases">
        <title>complete genome sequence of Rhodobacteraceae bacterium.</title>
        <authorList>
            <person name="Park J."/>
            <person name="Kim Y.-S."/>
            <person name="Kim K.-H."/>
        </authorList>
    </citation>
    <scope>NUCLEOTIDE SEQUENCE [LARGE SCALE GENOMIC DNA]</scope>
    <source>
        <strain evidence="3 4">RR4-56</strain>
    </source>
</reference>
<dbReference type="GO" id="GO:0004016">
    <property type="term" value="F:adenylate cyclase activity"/>
    <property type="evidence" value="ECO:0007669"/>
    <property type="project" value="UniProtKB-ARBA"/>
</dbReference>
<dbReference type="PANTHER" id="PTHR43081">
    <property type="entry name" value="ADENYLATE CYCLASE, TERMINAL-DIFFERENTIATION SPECIFIC-RELATED"/>
    <property type="match status" value="1"/>
</dbReference>
<evidence type="ECO:0000313" key="3">
    <source>
        <dbReference type="EMBL" id="QIE56814.1"/>
    </source>
</evidence>
<gene>
    <name evidence="3" type="ORF">G5B40_16050</name>
</gene>
<evidence type="ECO:0000256" key="1">
    <source>
        <dbReference type="SAM" id="Phobius"/>
    </source>
</evidence>
<keyword evidence="1" id="KW-1133">Transmembrane helix</keyword>
<keyword evidence="1" id="KW-0812">Transmembrane</keyword>
<dbReference type="KEGG" id="hdh:G5B40_16050"/>
<dbReference type="PROSITE" id="PS50125">
    <property type="entry name" value="GUANYLATE_CYCLASE_2"/>
    <property type="match status" value="1"/>
</dbReference>
<dbReference type="EMBL" id="CP049056">
    <property type="protein sequence ID" value="QIE56814.1"/>
    <property type="molecule type" value="Genomic_DNA"/>
</dbReference>
<protein>
    <submittedName>
        <fullName evidence="3">Adenylate/guanylate cyclase domain-containing protein</fullName>
    </submittedName>
</protein>
<dbReference type="CDD" id="cd07302">
    <property type="entry name" value="CHD"/>
    <property type="match status" value="1"/>
</dbReference>
<evidence type="ECO:0000313" key="4">
    <source>
        <dbReference type="Proteomes" id="UP000503336"/>
    </source>
</evidence>
<dbReference type="Pfam" id="PF00211">
    <property type="entry name" value="Guanylate_cyc"/>
    <property type="match status" value="1"/>
</dbReference>
<dbReference type="InterPro" id="IPR029787">
    <property type="entry name" value="Nucleotide_cyclase"/>
</dbReference>
<dbReference type="SUPFAM" id="SSF55073">
    <property type="entry name" value="Nucleotide cyclase"/>
    <property type="match status" value="1"/>
</dbReference>
<proteinExistence type="predicted"/>
<sequence>MLGTRDRLLKRKLTTILCADGVRFGAHMEADEAEAFTRLRRHRDMMGELFARHDGRQVNTWGDAVIAEFQSVVEAVRCAVEIQDAVALENAGLESPRRMQFRIGVNLGDVMIDGDDLYGDGVNVAARLQEMAEPGGVVVSGAVHDFAHKQLVVGFDFIGEQTVKNIAEPVRSYTVRMAGRNADEPDAPSEKIRLSDEDLFSKTGRRADRILAWVLAQPKKVRRSAAMIAVFFCINLLFTGIANPWFIFPSLPFALIIFLHVRRTRRAGLEAAER</sequence>
<keyword evidence="1" id="KW-0472">Membrane</keyword>
<dbReference type="AlphaFoldDB" id="A0A7L5C3K2"/>
<dbReference type="PANTHER" id="PTHR43081:SF19">
    <property type="entry name" value="PH-SENSITIVE ADENYLATE CYCLASE RV1264"/>
    <property type="match status" value="1"/>
</dbReference>
<dbReference type="GO" id="GO:0035556">
    <property type="term" value="P:intracellular signal transduction"/>
    <property type="evidence" value="ECO:0007669"/>
    <property type="project" value="InterPro"/>
</dbReference>
<dbReference type="InterPro" id="IPR050697">
    <property type="entry name" value="Adenylyl/Guanylyl_Cyclase_3/4"/>
</dbReference>
<accession>A0A7L5C3K2</accession>
<keyword evidence="4" id="KW-1185">Reference proteome</keyword>
<dbReference type="Proteomes" id="UP000503336">
    <property type="component" value="Chromosome"/>
</dbReference>
<dbReference type="InterPro" id="IPR001054">
    <property type="entry name" value="A/G_cyclase"/>
</dbReference>
<organism evidence="3 4">
    <name type="scientific">Pikeienuella piscinae</name>
    <dbReference type="NCBI Taxonomy" id="2748098"/>
    <lineage>
        <taxon>Bacteria</taxon>
        <taxon>Pseudomonadati</taxon>
        <taxon>Pseudomonadota</taxon>
        <taxon>Alphaproteobacteria</taxon>
        <taxon>Rhodobacterales</taxon>
        <taxon>Paracoccaceae</taxon>
        <taxon>Pikeienuella</taxon>
    </lineage>
</organism>
<name>A0A7L5C3K2_9RHOB</name>
<dbReference type="GO" id="GO:0006171">
    <property type="term" value="P:cAMP biosynthetic process"/>
    <property type="evidence" value="ECO:0007669"/>
    <property type="project" value="TreeGrafter"/>
</dbReference>
<feature type="domain" description="Guanylate cyclase" evidence="2">
    <location>
        <begin position="15"/>
        <end position="129"/>
    </location>
</feature>
<evidence type="ECO:0000259" key="2">
    <source>
        <dbReference type="PROSITE" id="PS50125"/>
    </source>
</evidence>
<feature type="transmembrane region" description="Helical" evidence="1">
    <location>
        <begin position="244"/>
        <end position="261"/>
    </location>
</feature>